<dbReference type="Proteomes" id="UP000298050">
    <property type="component" value="Unassembled WGS sequence"/>
</dbReference>
<gene>
    <name evidence="1" type="ORF">E4634_13380</name>
</gene>
<comment type="caution">
    <text evidence="1">The sequence shown here is derived from an EMBL/GenBank/DDBJ whole genome shotgun (WGS) entry which is preliminary data.</text>
</comment>
<dbReference type="EMBL" id="SRLE01000009">
    <property type="protein sequence ID" value="TGD72518.1"/>
    <property type="molecule type" value="Genomic_DNA"/>
</dbReference>
<protein>
    <submittedName>
        <fullName evidence="1">Uncharacterized protein</fullName>
    </submittedName>
</protein>
<evidence type="ECO:0000313" key="2">
    <source>
        <dbReference type="Proteomes" id="UP000298050"/>
    </source>
</evidence>
<keyword evidence="2" id="KW-1185">Reference proteome</keyword>
<reference evidence="1 2" key="1">
    <citation type="submission" date="2019-04" db="EMBL/GenBank/DDBJ databases">
        <title>Taxonomy of novel Haliea sp. from mangrove soil of West Coast of India.</title>
        <authorList>
            <person name="Verma A."/>
            <person name="Kumar P."/>
            <person name="Krishnamurthi S."/>
        </authorList>
    </citation>
    <scope>NUCLEOTIDE SEQUENCE [LARGE SCALE GENOMIC DNA]</scope>
    <source>
        <strain evidence="1 2">SAOS-164</strain>
    </source>
</reference>
<proteinExistence type="predicted"/>
<dbReference type="RefSeq" id="WP_135444707.1">
    <property type="nucleotide sequence ID" value="NZ_SRLE01000009.1"/>
</dbReference>
<accession>A0A4Z0LZH4</accession>
<dbReference type="OrthoDB" id="9828506at2"/>
<organism evidence="1 2">
    <name type="scientific">Mangrovimicrobium sediminis</name>
    <dbReference type="NCBI Taxonomy" id="2562682"/>
    <lineage>
        <taxon>Bacteria</taxon>
        <taxon>Pseudomonadati</taxon>
        <taxon>Pseudomonadota</taxon>
        <taxon>Gammaproteobacteria</taxon>
        <taxon>Cellvibrionales</taxon>
        <taxon>Halieaceae</taxon>
        <taxon>Mangrovimicrobium</taxon>
    </lineage>
</organism>
<dbReference type="AlphaFoldDB" id="A0A4Z0LZH4"/>
<name>A0A4Z0LZH4_9GAMM</name>
<evidence type="ECO:0000313" key="1">
    <source>
        <dbReference type="EMBL" id="TGD72518.1"/>
    </source>
</evidence>
<sequence length="182" mass="20912">MNELNRFFSTRKGWIFSLSAAVDRGSDWGVPDLFFLDIENDSKREGDCFVFKTQVRGTVLNKDCHIQSGDGIAFYHSKRAQFPPGDEHGKRQRISLMGIVDECDQRGVDVSHLKVRIPEDVYEVIHEEPIVWTPERDEAFVSCGLRDGPVRAFYPVPSPTWSTFLHDVADRVEEYTGERPEY</sequence>